<protein>
    <submittedName>
        <fullName evidence="2">Uncharacterized protein</fullName>
    </submittedName>
</protein>
<feature type="region of interest" description="Disordered" evidence="1">
    <location>
        <begin position="178"/>
        <end position="238"/>
    </location>
</feature>
<proteinExistence type="predicted"/>
<evidence type="ECO:0000313" key="2">
    <source>
        <dbReference type="EMBL" id="CAK0906632.1"/>
    </source>
</evidence>
<organism evidence="2 3">
    <name type="scientific">Prorocentrum cordatum</name>
    <dbReference type="NCBI Taxonomy" id="2364126"/>
    <lineage>
        <taxon>Eukaryota</taxon>
        <taxon>Sar</taxon>
        <taxon>Alveolata</taxon>
        <taxon>Dinophyceae</taxon>
        <taxon>Prorocentrales</taxon>
        <taxon>Prorocentraceae</taxon>
        <taxon>Prorocentrum</taxon>
    </lineage>
</organism>
<feature type="compositionally biased region" description="Basic and acidic residues" evidence="1">
    <location>
        <begin position="42"/>
        <end position="144"/>
    </location>
</feature>
<keyword evidence="3" id="KW-1185">Reference proteome</keyword>
<evidence type="ECO:0000313" key="3">
    <source>
        <dbReference type="Proteomes" id="UP001189429"/>
    </source>
</evidence>
<dbReference type="Proteomes" id="UP001189429">
    <property type="component" value="Unassembled WGS sequence"/>
</dbReference>
<gene>
    <name evidence="2" type="ORF">PCOR1329_LOCUS81891</name>
</gene>
<name>A0ABN9Y7M2_9DINO</name>
<reference evidence="2" key="1">
    <citation type="submission" date="2023-10" db="EMBL/GenBank/DDBJ databases">
        <authorList>
            <person name="Chen Y."/>
            <person name="Shah S."/>
            <person name="Dougan E. K."/>
            <person name="Thang M."/>
            <person name="Chan C."/>
        </authorList>
    </citation>
    <scope>NUCLEOTIDE SEQUENCE [LARGE SCALE GENOMIC DNA]</scope>
</reference>
<feature type="region of interest" description="Disordered" evidence="1">
    <location>
        <begin position="34"/>
        <end position="144"/>
    </location>
</feature>
<comment type="caution">
    <text evidence="2">The sequence shown here is derived from an EMBL/GenBank/DDBJ whole genome shotgun (WGS) entry which is preliminary data.</text>
</comment>
<dbReference type="EMBL" id="CAUYUJ010021726">
    <property type="protein sequence ID" value="CAK0906632.1"/>
    <property type="molecule type" value="Genomic_DNA"/>
</dbReference>
<evidence type="ECO:0000256" key="1">
    <source>
        <dbReference type="SAM" id="MobiDB-lite"/>
    </source>
</evidence>
<feature type="compositionally biased region" description="Polar residues" evidence="1">
    <location>
        <begin position="220"/>
        <end position="234"/>
    </location>
</feature>
<feature type="compositionally biased region" description="Basic and acidic residues" evidence="1">
    <location>
        <begin position="182"/>
        <end position="205"/>
    </location>
</feature>
<accession>A0ABN9Y7M2</accession>
<sequence>MTRVSQLKEKEMKQQDFVLTTLQQKLVESLASHVPGAKAAHAWHEPLKQDQVSEQKWVHEGQAHHREQRAQDDEAQDWKWGERWDEAQEKRGEQRGEAQDEKWGEQRDKAQDEKWKQQHHQWREAADQRQQVEKQKWPADEKGQWLSWKWDEEQRAQKQKWPAGEWKHAQQWLRSGWGQEQRAQELKRPADRAESEWKEHADEHLQGSVDKAQRYACDTGESTRQARPQTLNVSERQRWHQEQAKVLEAAAKLHQYQARQATGQSDVWSG</sequence>